<name>A0AAV6UR50_9ARAC</name>
<evidence type="ECO:0000313" key="1">
    <source>
        <dbReference type="EMBL" id="KAG8186792.1"/>
    </source>
</evidence>
<dbReference type="AlphaFoldDB" id="A0AAV6UR50"/>
<accession>A0AAV6UR50</accession>
<dbReference type="EMBL" id="JAFNEN010000289">
    <property type="protein sequence ID" value="KAG8186792.1"/>
    <property type="molecule type" value="Genomic_DNA"/>
</dbReference>
<organism evidence="1 2">
    <name type="scientific">Oedothorax gibbosus</name>
    <dbReference type="NCBI Taxonomy" id="931172"/>
    <lineage>
        <taxon>Eukaryota</taxon>
        <taxon>Metazoa</taxon>
        <taxon>Ecdysozoa</taxon>
        <taxon>Arthropoda</taxon>
        <taxon>Chelicerata</taxon>
        <taxon>Arachnida</taxon>
        <taxon>Araneae</taxon>
        <taxon>Araneomorphae</taxon>
        <taxon>Entelegynae</taxon>
        <taxon>Araneoidea</taxon>
        <taxon>Linyphiidae</taxon>
        <taxon>Erigoninae</taxon>
        <taxon>Oedothorax</taxon>
    </lineage>
</organism>
<sequence length="103" mass="10495">MHEAPTQPNDTLVSYAASEAIRGHTSGEETTLMGSIIALLADRYFMTSVSELTSHNASVPSQSSQLLVLARTSSGEGCFTVGGPIAAFKSGPPGGAADKGPPC</sequence>
<protein>
    <submittedName>
        <fullName evidence="1">Uncharacterized protein</fullName>
    </submittedName>
</protein>
<keyword evidence="2" id="KW-1185">Reference proteome</keyword>
<proteinExistence type="predicted"/>
<reference evidence="1 2" key="1">
    <citation type="journal article" date="2022" name="Nat. Ecol. Evol.">
        <title>A masculinizing supergene underlies an exaggerated male reproductive morph in a spider.</title>
        <authorList>
            <person name="Hendrickx F."/>
            <person name="De Corte Z."/>
            <person name="Sonet G."/>
            <person name="Van Belleghem S.M."/>
            <person name="Kostlbacher S."/>
            <person name="Vangestel C."/>
        </authorList>
    </citation>
    <scope>NUCLEOTIDE SEQUENCE [LARGE SCALE GENOMIC DNA]</scope>
    <source>
        <strain evidence="1">W744_W776</strain>
    </source>
</reference>
<evidence type="ECO:0000313" key="2">
    <source>
        <dbReference type="Proteomes" id="UP000827092"/>
    </source>
</evidence>
<dbReference type="Proteomes" id="UP000827092">
    <property type="component" value="Unassembled WGS sequence"/>
</dbReference>
<gene>
    <name evidence="1" type="ORF">JTE90_010686</name>
</gene>
<comment type="caution">
    <text evidence="1">The sequence shown here is derived from an EMBL/GenBank/DDBJ whole genome shotgun (WGS) entry which is preliminary data.</text>
</comment>